<feature type="domain" description="CBS" evidence="21">
    <location>
        <begin position="168"/>
        <end position="227"/>
    </location>
</feature>
<dbReference type="GO" id="GO:0006183">
    <property type="term" value="P:GTP biosynthetic process"/>
    <property type="evidence" value="ECO:0007669"/>
    <property type="project" value="TreeGrafter"/>
</dbReference>
<evidence type="ECO:0000256" key="6">
    <source>
        <dbReference type="ARBA" id="ARBA00022749"/>
    </source>
</evidence>
<dbReference type="FunFam" id="3.20.20.70:FF:000003">
    <property type="entry name" value="GMP reductase"/>
    <property type="match status" value="1"/>
</dbReference>
<keyword evidence="11 18" id="KW-0129">CBS domain</keyword>
<feature type="active site" description="Proton acceptor" evidence="13 14">
    <location>
        <position position="415"/>
    </location>
</feature>
<keyword evidence="10 13" id="KW-0520">NAD</keyword>
<dbReference type="PANTHER" id="PTHR11911:SF111">
    <property type="entry name" value="INOSINE-5'-MONOPHOSPHATE DEHYDROGENASE"/>
    <property type="match status" value="1"/>
</dbReference>
<proteinExistence type="inferred from homology"/>
<evidence type="ECO:0000256" key="2">
    <source>
        <dbReference type="ARBA" id="ARBA00005502"/>
    </source>
</evidence>
<evidence type="ECO:0000256" key="19">
    <source>
        <dbReference type="RuleBase" id="RU003927"/>
    </source>
</evidence>
<dbReference type="InterPro" id="IPR046342">
    <property type="entry name" value="CBS_dom_sf"/>
</dbReference>
<evidence type="ECO:0000256" key="3">
    <source>
        <dbReference type="ARBA" id="ARBA00011881"/>
    </source>
</evidence>
<dbReference type="SUPFAM" id="SSF54631">
    <property type="entry name" value="CBS-domain pair"/>
    <property type="match status" value="1"/>
</dbReference>
<feature type="binding site" evidence="13 16">
    <location>
        <begin position="312"/>
        <end position="314"/>
    </location>
    <ligand>
        <name>NAD(+)</name>
        <dbReference type="ChEBI" id="CHEBI:57540"/>
    </ligand>
</feature>
<dbReference type="Gene3D" id="3.20.20.70">
    <property type="entry name" value="Aldolase class I"/>
    <property type="match status" value="1"/>
</dbReference>
<evidence type="ECO:0000313" key="22">
    <source>
        <dbReference type="EMBL" id="AIE96569.1"/>
    </source>
</evidence>
<comment type="caution">
    <text evidence="13">Lacks conserved residue(s) required for the propagation of feature annotation.</text>
</comment>
<protein>
    <recommendedName>
        <fullName evidence="13 20">Inosine-5'-monophosphate dehydrogenase</fullName>
        <shortName evidence="13">IMP dehydrogenase</shortName>
        <shortName evidence="13">IMPD</shortName>
        <shortName evidence="13">IMPDH</shortName>
        <ecNumber evidence="13 20">1.1.1.205</ecNumber>
    </recommendedName>
</protein>
<feature type="binding site" evidence="16">
    <location>
        <begin position="261"/>
        <end position="263"/>
    </location>
    <ligand>
        <name>NAD(+)</name>
        <dbReference type="ChEBI" id="CHEBI:57540"/>
    </ligand>
</feature>
<dbReference type="SMART" id="SM01240">
    <property type="entry name" value="IMPDH"/>
    <property type="match status" value="1"/>
</dbReference>
<dbReference type="UniPathway" id="UPA00601">
    <property type="reaction ID" value="UER00295"/>
</dbReference>
<evidence type="ECO:0000256" key="9">
    <source>
        <dbReference type="ARBA" id="ARBA00023002"/>
    </source>
</evidence>
<dbReference type="PROSITE" id="PS51371">
    <property type="entry name" value="CBS"/>
    <property type="match status" value="2"/>
</dbReference>
<dbReference type="SMART" id="SM00116">
    <property type="entry name" value="CBS"/>
    <property type="match status" value="2"/>
</dbReference>
<dbReference type="Pfam" id="PF00478">
    <property type="entry name" value="IMPDH"/>
    <property type="match status" value="1"/>
</dbReference>
<evidence type="ECO:0000256" key="5">
    <source>
        <dbReference type="ARBA" id="ARBA00022737"/>
    </source>
</evidence>
<evidence type="ECO:0000256" key="14">
    <source>
        <dbReference type="PIRSR" id="PIRSR000130-1"/>
    </source>
</evidence>
<organism evidence="22">
    <name type="scientific">uncultured marine group II/III euryarchaeote AD1000_80_H11</name>
    <dbReference type="NCBI Taxonomy" id="1457814"/>
    <lineage>
        <taxon>Archaea</taxon>
        <taxon>Methanobacteriati</taxon>
        <taxon>Methanobacteriota</taxon>
        <taxon>environmental samples</taxon>
    </lineage>
</organism>
<evidence type="ECO:0000256" key="12">
    <source>
        <dbReference type="ARBA" id="ARBA00048028"/>
    </source>
</evidence>
<feature type="binding site" description="in other chain" evidence="13 17">
    <location>
        <position position="319"/>
    </location>
    <ligand>
        <name>K(+)</name>
        <dbReference type="ChEBI" id="CHEBI:29103"/>
        <note>ligand shared between two tetrameric partners</note>
    </ligand>
</feature>
<dbReference type="CDD" id="cd04601">
    <property type="entry name" value="CBS_pair_IMPDH"/>
    <property type="match status" value="1"/>
</dbReference>
<evidence type="ECO:0000256" key="4">
    <source>
        <dbReference type="ARBA" id="ARBA00022723"/>
    </source>
</evidence>
<keyword evidence="6 13" id="KW-0332">GMP biosynthesis</keyword>
<dbReference type="HAMAP" id="MF_01964">
    <property type="entry name" value="IMPDH"/>
    <property type="match status" value="1"/>
</dbReference>
<dbReference type="InterPro" id="IPR001093">
    <property type="entry name" value="IMP_DH_GMPRt"/>
</dbReference>
<keyword evidence="5" id="KW-0677">Repeat</keyword>
<comment type="activity regulation">
    <text evidence="13">Mycophenolic acid (MPA) is a non-competitive inhibitor that prevents formation of the closed enzyme conformation by binding to the same site as the amobile flap. In contrast, mizoribine monophosphate (MZP) is a competitive inhibitor that induces the closed conformation. MPA is a potent inhibitor of mammalian IMPDHs but a poor inhibitor of the bacterial enzymes. MZP is a more potent inhibitor of bacterial IMPDH.</text>
</comment>
<dbReference type="CDD" id="cd00381">
    <property type="entry name" value="IMPDH"/>
    <property type="match status" value="1"/>
</dbReference>
<evidence type="ECO:0000256" key="17">
    <source>
        <dbReference type="PIRSR" id="PIRSR000130-4"/>
    </source>
</evidence>
<dbReference type="InterPro" id="IPR015875">
    <property type="entry name" value="IMP_DH/GMP_Rdtase_CS"/>
</dbReference>
<dbReference type="InterPro" id="IPR013785">
    <property type="entry name" value="Aldolase_TIM"/>
</dbReference>
<comment type="subunit">
    <text evidence="3 13">Homotetramer.</text>
</comment>
<dbReference type="Pfam" id="PF00571">
    <property type="entry name" value="CBS"/>
    <property type="match status" value="2"/>
</dbReference>
<feature type="binding site" evidence="13">
    <location>
        <position position="486"/>
    </location>
    <ligand>
        <name>K(+)</name>
        <dbReference type="ChEBI" id="CHEBI:29103"/>
        <note>ligand shared between two tetrameric partners</note>
    </ligand>
</feature>
<dbReference type="PIRSF" id="PIRSF000130">
    <property type="entry name" value="IMPDH"/>
    <property type="match status" value="1"/>
</dbReference>
<feature type="binding site" evidence="13 15">
    <location>
        <begin position="399"/>
        <end position="403"/>
    </location>
    <ligand>
        <name>IMP</name>
        <dbReference type="ChEBI" id="CHEBI:58053"/>
    </ligand>
</feature>
<dbReference type="EC" id="1.1.1.205" evidence="13 20"/>
<feature type="active site" description="Thioimidate intermediate" evidence="13 14">
    <location>
        <position position="319"/>
    </location>
</feature>
<dbReference type="GO" id="GO:0003938">
    <property type="term" value="F:IMP dehydrogenase activity"/>
    <property type="evidence" value="ECO:0007669"/>
    <property type="project" value="UniProtKB-UniRule"/>
</dbReference>
<feature type="binding site" evidence="13">
    <location>
        <position position="485"/>
    </location>
    <ligand>
        <name>K(+)</name>
        <dbReference type="ChEBI" id="CHEBI:29103"/>
        <note>ligand shared between two tetrameric partners</note>
    </ligand>
</feature>
<keyword evidence="4 13" id="KW-0479">Metal-binding</keyword>
<dbReference type="PANTHER" id="PTHR11911">
    <property type="entry name" value="INOSINE-5-MONOPHOSPHATE DEHYDROGENASE RELATED"/>
    <property type="match status" value="1"/>
</dbReference>
<accession>A0A075FZH9</accession>
<keyword evidence="9 13" id="KW-0560">Oxidoreductase</keyword>
<comment type="cofactor">
    <cofactor evidence="1 13">
        <name>K(+)</name>
        <dbReference type="ChEBI" id="CHEBI:29103"/>
    </cofactor>
</comment>
<comment type="similarity">
    <text evidence="2 13 19">Belongs to the IMPDH/GMPR family.</text>
</comment>
<keyword evidence="7 13" id="KW-0658">Purine biosynthesis</keyword>
<keyword evidence="8 13" id="KW-0630">Potassium</keyword>
<feature type="binding site" description="in other chain" evidence="13 17">
    <location>
        <position position="314"/>
    </location>
    <ligand>
        <name>K(+)</name>
        <dbReference type="ChEBI" id="CHEBI:29103"/>
        <note>ligand shared between two tetrameric partners</note>
    </ligand>
</feature>
<sequence length="501" mass="53150">MTESFKYRCHRPYLMAQDDIPEALTFDDVLLLPAESAVLPAGVDTQTRLTNSIPLNIPLVSAAMDTVTESNMAIAMAQAGGIGVIHRNMSVEAQAAEVYRVKRFESGLVLDPVTISPDSTISELRVVKSQHGFSGFPVIDDSEALVGIITNRDIRFVSDDSVKVSTMMTTEVVTVPEHVDPEIAKKLLHQHRIEKLIVVDDEGRCAGMMTVRDIQRSRDNPKSCKDSQGRLRVAAATGTGDKGVARALALFEAGADAVVVDTAHGHSHGVIDAVRAIRGQAPEGAQIIAGNIATGAAAEMLIEAGADALKVGIGPGSICTTRIVSGVGVPQLTAVQSVVDVCNRHDIPVIADGGIKYSGDIAKAIAAGADSVMVGSVLAGTDESPGEIILYQGRSYKIYRGMGSVGAMSQGAHERYFQSEQGDTSKYVPEGIEGRVPARGPVENALYQMVGGLRSSMGYTGNGTIAEMKANCDFVRITNAGLSESHVHDIEITREAPNYRR</sequence>
<dbReference type="AlphaFoldDB" id="A0A075FZH9"/>
<gene>
    <name evidence="13 22" type="primary">guaB</name>
</gene>
<evidence type="ECO:0000256" key="8">
    <source>
        <dbReference type="ARBA" id="ARBA00022958"/>
    </source>
</evidence>
<comment type="pathway">
    <text evidence="13 20">Purine metabolism; XMP biosynthesis via de novo pathway; XMP from IMP: step 1/1.</text>
</comment>
<dbReference type="PROSITE" id="PS00487">
    <property type="entry name" value="IMP_DH_GMP_RED"/>
    <property type="match status" value="1"/>
</dbReference>
<feature type="binding site" evidence="13 15">
    <location>
        <begin position="375"/>
        <end position="376"/>
    </location>
    <ligand>
        <name>IMP</name>
        <dbReference type="ChEBI" id="CHEBI:58053"/>
    </ligand>
</feature>
<evidence type="ECO:0000256" key="15">
    <source>
        <dbReference type="PIRSR" id="PIRSR000130-2"/>
    </source>
</evidence>
<evidence type="ECO:0000256" key="1">
    <source>
        <dbReference type="ARBA" id="ARBA00001958"/>
    </source>
</evidence>
<dbReference type="GO" id="GO:0006177">
    <property type="term" value="P:GMP biosynthetic process"/>
    <property type="evidence" value="ECO:0007669"/>
    <property type="project" value="UniProtKB-UniRule"/>
</dbReference>
<feature type="binding site" description="in other chain" evidence="13 17">
    <location>
        <position position="316"/>
    </location>
    <ligand>
        <name>K(+)</name>
        <dbReference type="ChEBI" id="CHEBI:29103"/>
        <note>ligand shared between two tetrameric partners</note>
    </ligand>
</feature>
<dbReference type="InterPro" id="IPR005990">
    <property type="entry name" value="IMP_DH"/>
</dbReference>
<dbReference type="GO" id="GO:0000166">
    <property type="term" value="F:nucleotide binding"/>
    <property type="evidence" value="ECO:0007669"/>
    <property type="project" value="UniProtKB-UniRule"/>
</dbReference>
<dbReference type="SUPFAM" id="SSF51412">
    <property type="entry name" value="Inosine monophosphate dehydrogenase (IMPDH)"/>
    <property type="match status" value="1"/>
</dbReference>
<comment type="function">
    <text evidence="13">Catalyzes the conversion of inosine 5'-phosphate (IMP) to xanthosine 5'-phosphate (XMP), the first committed and rate-limiting step in the de novo synthesis of guanine nucleotides, and therefore plays an important role in the regulation of cell growth.</text>
</comment>
<evidence type="ECO:0000256" key="7">
    <source>
        <dbReference type="ARBA" id="ARBA00022755"/>
    </source>
</evidence>
<evidence type="ECO:0000256" key="13">
    <source>
        <dbReference type="HAMAP-Rule" id="MF_01964"/>
    </source>
</evidence>
<feature type="binding site" evidence="13 15">
    <location>
        <begin position="352"/>
        <end position="354"/>
    </location>
    <ligand>
        <name>IMP</name>
        <dbReference type="ChEBI" id="CHEBI:58053"/>
    </ligand>
</feature>
<dbReference type="GO" id="GO:0046872">
    <property type="term" value="F:metal ion binding"/>
    <property type="evidence" value="ECO:0007669"/>
    <property type="project" value="UniProtKB-UniRule"/>
</dbReference>
<dbReference type="NCBIfam" id="TIGR01302">
    <property type="entry name" value="IMP_dehydrog"/>
    <property type="match status" value="1"/>
</dbReference>
<feature type="binding site" evidence="13">
    <location>
        <position position="261"/>
    </location>
    <ligand>
        <name>NAD(+)</name>
        <dbReference type="ChEBI" id="CHEBI:57540"/>
    </ligand>
</feature>
<feature type="domain" description="CBS" evidence="21">
    <location>
        <begin position="108"/>
        <end position="164"/>
    </location>
</feature>
<dbReference type="EMBL" id="KF900483">
    <property type="protein sequence ID" value="AIE96569.1"/>
    <property type="molecule type" value="Genomic_DNA"/>
</dbReference>
<evidence type="ECO:0000259" key="21">
    <source>
        <dbReference type="PROSITE" id="PS51371"/>
    </source>
</evidence>
<feature type="binding site" evidence="13 15">
    <location>
        <position position="430"/>
    </location>
    <ligand>
        <name>IMP</name>
        <dbReference type="ChEBI" id="CHEBI:58053"/>
    </ligand>
</feature>
<feature type="binding site" evidence="13 15">
    <location>
        <position position="317"/>
    </location>
    <ligand>
        <name>IMP</name>
        <dbReference type="ChEBI" id="CHEBI:58053"/>
    </ligand>
</feature>
<reference evidence="22" key="1">
    <citation type="journal article" date="2014" name="Genome Biol. Evol.">
        <title>Pangenome evidence for extensive interdomain horizontal transfer affecting lineage core and shell genes in uncultured planktonic thaumarchaeota and euryarchaeota.</title>
        <authorList>
            <person name="Deschamps P."/>
            <person name="Zivanovic Y."/>
            <person name="Moreira D."/>
            <person name="Rodriguez-Valera F."/>
            <person name="Lopez-Garcia P."/>
        </authorList>
    </citation>
    <scope>NUCLEOTIDE SEQUENCE</scope>
</reference>
<evidence type="ECO:0000256" key="20">
    <source>
        <dbReference type="RuleBase" id="RU003928"/>
    </source>
</evidence>
<dbReference type="InterPro" id="IPR000644">
    <property type="entry name" value="CBS_dom"/>
</dbReference>
<comment type="catalytic activity">
    <reaction evidence="12 13 20">
        <text>IMP + NAD(+) + H2O = XMP + NADH + H(+)</text>
        <dbReference type="Rhea" id="RHEA:11708"/>
        <dbReference type="ChEBI" id="CHEBI:15377"/>
        <dbReference type="ChEBI" id="CHEBI:15378"/>
        <dbReference type="ChEBI" id="CHEBI:57464"/>
        <dbReference type="ChEBI" id="CHEBI:57540"/>
        <dbReference type="ChEBI" id="CHEBI:57945"/>
        <dbReference type="ChEBI" id="CHEBI:58053"/>
        <dbReference type="EC" id="1.1.1.205"/>
    </reaction>
</comment>
<feature type="binding site" evidence="13">
    <location>
        <position position="484"/>
    </location>
    <ligand>
        <name>K(+)</name>
        <dbReference type="ChEBI" id="CHEBI:29103"/>
        <note>ligand shared between two tetrameric partners</note>
    </ligand>
</feature>
<name>A0A075FZH9_9EURY</name>
<evidence type="ECO:0000256" key="10">
    <source>
        <dbReference type="ARBA" id="ARBA00023027"/>
    </source>
</evidence>
<evidence type="ECO:0000256" key="18">
    <source>
        <dbReference type="PROSITE-ProRule" id="PRU00703"/>
    </source>
</evidence>
<evidence type="ECO:0000256" key="11">
    <source>
        <dbReference type="ARBA" id="ARBA00023122"/>
    </source>
</evidence>
<evidence type="ECO:0000256" key="16">
    <source>
        <dbReference type="PIRSR" id="PIRSR000130-3"/>
    </source>
</evidence>